<dbReference type="EMBL" id="JAFBED010000014">
    <property type="protein sequence ID" value="MBM7622122.1"/>
    <property type="molecule type" value="Genomic_DNA"/>
</dbReference>
<dbReference type="InterPro" id="IPR050539">
    <property type="entry name" value="ThrE_Dicarb/AminoAcid_Exp"/>
</dbReference>
<gene>
    <name evidence="10" type="ORF">JOC95_004033</name>
</gene>
<feature type="transmembrane region" description="Helical" evidence="8">
    <location>
        <begin position="29"/>
        <end position="47"/>
    </location>
</feature>
<evidence type="ECO:0000313" key="10">
    <source>
        <dbReference type="EMBL" id="MBM7622122.1"/>
    </source>
</evidence>
<evidence type="ECO:0000313" key="11">
    <source>
        <dbReference type="Proteomes" id="UP000737402"/>
    </source>
</evidence>
<keyword evidence="5 8" id="KW-1133">Transmembrane helix</keyword>
<dbReference type="InterPro" id="IPR024528">
    <property type="entry name" value="ThrE_2"/>
</dbReference>
<protein>
    <submittedName>
        <fullName evidence="10">Uncharacterized membrane protein YjjB (DUF3815 family)</fullName>
    </submittedName>
</protein>
<feature type="domain" description="Threonine/Serine exporter ThrE" evidence="9">
    <location>
        <begin position="7"/>
        <end position="134"/>
    </location>
</feature>
<evidence type="ECO:0000259" key="9">
    <source>
        <dbReference type="Pfam" id="PF12821"/>
    </source>
</evidence>
<evidence type="ECO:0000256" key="1">
    <source>
        <dbReference type="ARBA" id="ARBA00004651"/>
    </source>
</evidence>
<evidence type="ECO:0000256" key="8">
    <source>
        <dbReference type="SAM" id="Phobius"/>
    </source>
</evidence>
<dbReference type="Proteomes" id="UP000737402">
    <property type="component" value="Unassembled WGS sequence"/>
</dbReference>
<comment type="caution">
    <text evidence="10">The sequence shown here is derived from an EMBL/GenBank/DDBJ whole genome shotgun (WGS) entry which is preliminary data.</text>
</comment>
<dbReference type="PANTHER" id="PTHR34390">
    <property type="entry name" value="UPF0442 PROTEIN YJJB-RELATED"/>
    <property type="match status" value="1"/>
</dbReference>
<feature type="transmembrane region" description="Helical" evidence="8">
    <location>
        <begin position="79"/>
        <end position="100"/>
    </location>
</feature>
<accession>A0ABS2P581</accession>
<feature type="transmembrane region" description="Helical" evidence="8">
    <location>
        <begin position="53"/>
        <end position="72"/>
    </location>
</feature>
<keyword evidence="11" id="KW-1185">Reference proteome</keyword>
<keyword evidence="4 8" id="KW-0812">Transmembrane</keyword>
<feature type="transmembrane region" description="Helical" evidence="8">
    <location>
        <begin position="6"/>
        <end position="22"/>
    </location>
</feature>
<name>A0ABS2P581_9BACI</name>
<evidence type="ECO:0000256" key="5">
    <source>
        <dbReference type="ARBA" id="ARBA00022989"/>
    </source>
</evidence>
<dbReference type="Pfam" id="PF12821">
    <property type="entry name" value="ThrE_2"/>
    <property type="match status" value="1"/>
</dbReference>
<keyword evidence="6 8" id="KW-0472">Membrane</keyword>
<organism evidence="10 11">
    <name type="scientific">Sutcliffiella tianshenii</name>
    <dbReference type="NCBI Taxonomy" id="1463404"/>
    <lineage>
        <taxon>Bacteria</taxon>
        <taxon>Bacillati</taxon>
        <taxon>Bacillota</taxon>
        <taxon>Bacilli</taxon>
        <taxon>Bacillales</taxon>
        <taxon>Bacillaceae</taxon>
        <taxon>Sutcliffiella</taxon>
    </lineage>
</organism>
<evidence type="ECO:0000256" key="7">
    <source>
        <dbReference type="ARBA" id="ARBA00034125"/>
    </source>
</evidence>
<comment type="subcellular location">
    <subcellularLocation>
        <location evidence="1">Cell membrane</location>
        <topology evidence="1">Multi-pass membrane protein</topology>
    </subcellularLocation>
</comment>
<keyword evidence="3" id="KW-0997">Cell inner membrane</keyword>
<evidence type="ECO:0000256" key="4">
    <source>
        <dbReference type="ARBA" id="ARBA00022692"/>
    </source>
</evidence>
<feature type="transmembrane region" description="Helical" evidence="8">
    <location>
        <begin position="112"/>
        <end position="136"/>
    </location>
</feature>
<evidence type="ECO:0000256" key="3">
    <source>
        <dbReference type="ARBA" id="ARBA00022519"/>
    </source>
</evidence>
<keyword evidence="2" id="KW-1003">Cell membrane</keyword>
<evidence type="ECO:0000256" key="2">
    <source>
        <dbReference type="ARBA" id="ARBA00022475"/>
    </source>
</evidence>
<comment type="similarity">
    <text evidence="7">Belongs to the ThrE exporter (TC 2.A.79) family.</text>
</comment>
<dbReference type="PANTHER" id="PTHR34390:SF1">
    <property type="entry name" value="SUCCINATE TRANSPORTER SUBUNIT YJJB-RELATED"/>
    <property type="match status" value="1"/>
</dbReference>
<reference evidence="10 11" key="1">
    <citation type="submission" date="2021-01" db="EMBL/GenBank/DDBJ databases">
        <title>Genomic Encyclopedia of Type Strains, Phase IV (KMG-IV): sequencing the most valuable type-strain genomes for metagenomic binning, comparative biology and taxonomic classification.</title>
        <authorList>
            <person name="Goeker M."/>
        </authorList>
    </citation>
    <scope>NUCLEOTIDE SEQUENCE [LARGE SCALE GENOMIC DNA]</scope>
    <source>
        <strain evidence="10 11">DSM 25879</strain>
    </source>
</reference>
<evidence type="ECO:0000256" key="6">
    <source>
        <dbReference type="ARBA" id="ARBA00023136"/>
    </source>
</evidence>
<proteinExistence type="inferred from homology"/>
<sequence length="156" mass="16502">MEYLLSQVIFSFIASAGFGVIFNAPRNSLIHCGFVGMVGWISYILLADSGVDPVIASFVGAFAVALVGHIMAKRFRMPMIIFSVAGIIPLVPGGLAYNAMRQVAENDYLGAIPLAAKAFMISGAIAMGLVFAEVLVQIVMKAFRKQSVAAGNEVGK</sequence>